<name>A0A9I3BDC6_ANOCL</name>
<dbReference type="SUPFAM" id="SSF52091">
    <property type="entry name" value="SpoIIaa-like"/>
    <property type="match status" value="1"/>
</dbReference>
<evidence type="ECO:0000256" key="3">
    <source>
        <dbReference type="ARBA" id="ARBA00022989"/>
    </source>
</evidence>
<protein>
    <submittedName>
        <fullName evidence="7">STAS domain-containing protein</fullName>
    </submittedName>
</protein>
<dbReference type="GeneID" id="120947789"/>
<proteinExistence type="predicted"/>
<feature type="transmembrane region" description="Helical" evidence="5">
    <location>
        <begin position="160"/>
        <end position="184"/>
    </location>
</feature>
<dbReference type="Pfam" id="PF00916">
    <property type="entry name" value="Sulfate_transp"/>
    <property type="match status" value="1"/>
</dbReference>
<feature type="domain" description="STAS" evidence="6">
    <location>
        <begin position="483"/>
        <end position="550"/>
    </location>
</feature>
<evidence type="ECO:0000256" key="5">
    <source>
        <dbReference type="SAM" id="Phobius"/>
    </source>
</evidence>
<keyword evidence="4 5" id="KW-0472">Membrane</keyword>
<dbReference type="GO" id="GO:0055085">
    <property type="term" value="P:transmembrane transport"/>
    <property type="evidence" value="ECO:0007669"/>
    <property type="project" value="InterPro"/>
</dbReference>
<dbReference type="Gene3D" id="3.30.750.24">
    <property type="entry name" value="STAS domain"/>
    <property type="match status" value="1"/>
</dbReference>
<accession>A0A9I3BDC6</accession>
<evidence type="ECO:0000256" key="2">
    <source>
        <dbReference type="ARBA" id="ARBA00022692"/>
    </source>
</evidence>
<evidence type="ECO:0000259" key="6">
    <source>
        <dbReference type="PROSITE" id="PS50801"/>
    </source>
</evidence>
<evidence type="ECO:0000256" key="1">
    <source>
        <dbReference type="ARBA" id="ARBA00004141"/>
    </source>
</evidence>
<evidence type="ECO:0000313" key="7">
    <source>
        <dbReference type="EnsemblMetazoa" id="ACON030681-PA"/>
    </source>
</evidence>
<reference evidence="7" key="1">
    <citation type="submission" date="2023-03" db="UniProtKB">
        <authorList>
            <consortium name="EnsemblMetazoa"/>
        </authorList>
    </citation>
    <scope>IDENTIFICATION</scope>
    <source>
        <strain evidence="7">Ngousso</strain>
    </source>
</reference>
<dbReference type="InterPro" id="IPR036513">
    <property type="entry name" value="STAS_dom_sf"/>
</dbReference>
<feature type="transmembrane region" description="Helical" evidence="5">
    <location>
        <begin position="85"/>
        <end position="109"/>
    </location>
</feature>
<dbReference type="AlphaFoldDB" id="A0A9I3BDC6"/>
<dbReference type="Pfam" id="PF01740">
    <property type="entry name" value="STAS"/>
    <property type="match status" value="1"/>
</dbReference>
<sequence>MPLESKANGEDIRESFPQPMEIIYTCTRGFFTRKQLFKRLPILQWLPSYTLQYLVDDIVAGLSVALTVIPQGIAYAAIANLDPQYGLYSAFMGCFIYCIVGSCKDVTIGPTAIMSLMINAHVGNSGPEFAILSAFVTGCVVLLLGILNLGFLVQFISFPVTVGFTSAAAITIASGQVKSLIGISGQSNEFLDSWINVFQHVQDIRLWDSVLGVSTIIVLLILMQMKNLKGNIFWRMFGKYVALSRNAIAVITGAFLAYSLSDIRNSHPFLLTGNVTPGLPPIQLPPFSTTIGELSYSFSEMIAKLGTSIITLPLIAVLESVAIAKAFSKGKPIDATQEMIALGISNIAGSFVSSMPVTGSFTRSAVNNNSGVRTQLGGITTGIVVLVALGLLTKTFYYIPKASLAGVIIAAMLFMVEFQAAAEIWRTKRIDFIPMMCTMVACLLLGLEYGMIVGIGINVCIVLYQISRPSIETMPLTIDGICVLVAKPDQNLMYSSAEYLKHQLLKQADKHQCQFIVLDGLHINSVDTTVAKALVSMTHDLEHSDRKIVYWKWNRSVQCTLLRMDRTLFQKTFRHEESIDVIIKELIAQQTPTRSAV</sequence>
<dbReference type="GO" id="GO:0016020">
    <property type="term" value="C:membrane"/>
    <property type="evidence" value="ECO:0007669"/>
    <property type="project" value="UniProtKB-SubCell"/>
</dbReference>
<dbReference type="PANTHER" id="PTHR11814">
    <property type="entry name" value="SULFATE TRANSPORTER"/>
    <property type="match status" value="1"/>
</dbReference>
<feature type="transmembrane region" description="Helical" evidence="5">
    <location>
        <begin position="129"/>
        <end position="153"/>
    </location>
</feature>
<feature type="transmembrane region" description="Helical" evidence="5">
    <location>
        <begin position="433"/>
        <end position="464"/>
    </location>
</feature>
<keyword evidence="8" id="KW-1185">Reference proteome</keyword>
<dbReference type="Proteomes" id="UP001105220">
    <property type="component" value="Unplaced"/>
</dbReference>
<dbReference type="VEuPathDB" id="VectorBase:ACON2_035249"/>
<feature type="transmembrane region" description="Helical" evidence="5">
    <location>
        <begin position="58"/>
        <end position="78"/>
    </location>
</feature>
<feature type="transmembrane region" description="Helical" evidence="5">
    <location>
        <begin position="404"/>
        <end position="421"/>
    </location>
</feature>
<evidence type="ECO:0000256" key="4">
    <source>
        <dbReference type="ARBA" id="ARBA00023136"/>
    </source>
</evidence>
<comment type="subcellular location">
    <subcellularLocation>
        <location evidence="1">Membrane</location>
        <topology evidence="1">Multi-pass membrane protein</topology>
    </subcellularLocation>
</comment>
<evidence type="ECO:0000313" key="8">
    <source>
        <dbReference type="Proteomes" id="UP001105220"/>
    </source>
</evidence>
<keyword evidence="2 5" id="KW-0812">Transmembrane</keyword>
<feature type="transmembrane region" description="Helical" evidence="5">
    <location>
        <begin position="243"/>
        <end position="261"/>
    </location>
</feature>
<feature type="transmembrane region" description="Helical" evidence="5">
    <location>
        <begin position="339"/>
        <end position="362"/>
    </location>
</feature>
<dbReference type="InterPro" id="IPR002645">
    <property type="entry name" value="STAS_dom"/>
</dbReference>
<feature type="transmembrane region" description="Helical" evidence="5">
    <location>
        <begin position="305"/>
        <end position="327"/>
    </location>
</feature>
<feature type="transmembrane region" description="Helical" evidence="5">
    <location>
        <begin position="204"/>
        <end position="222"/>
    </location>
</feature>
<dbReference type="PROSITE" id="PS50801">
    <property type="entry name" value="STAS"/>
    <property type="match status" value="1"/>
</dbReference>
<keyword evidence="3 5" id="KW-1133">Transmembrane helix</keyword>
<dbReference type="EnsemblMetazoa" id="ACON030681-RA">
    <property type="protein sequence ID" value="ACON030681-PA"/>
    <property type="gene ID" value="ACON030681"/>
</dbReference>
<dbReference type="FunFam" id="3.30.750.24:FF:000075">
    <property type="entry name" value="GD11313"/>
    <property type="match status" value="1"/>
</dbReference>
<dbReference type="InterPro" id="IPR011547">
    <property type="entry name" value="SLC26A/SulP_dom"/>
</dbReference>
<dbReference type="InterPro" id="IPR001902">
    <property type="entry name" value="SLC26A/SulP_fam"/>
</dbReference>
<dbReference type="RefSeq" id="XP_040219436.2">
    <property type="nucleotide sequence ID" value="XM_040363502.2"/>
</dbReference>
<feature type="transmembrane region" description="Helical" evidence="5">
    <location>
        <begin position="374"/>
        <end position="392"/>
    </location>
</feature>
<organism evidence="7 8">
    <name type="scientific">Anopheles coluzzii</name>
    <name type="common">African malaria mosquito</name>
    <dbReference type="NCBI Taxonomy" id="1518534"/>
    <lineage>
        <taxon>Eukaryota</taxon>
        <taxon>Metazoa</taxon>
        <taxon>Ecdysozoa</taxon>
        <taxon>Arthropoda</taxon>
        <taxon>Hexapoda</taxon>
        <taxon>Insecta</taxon>
        <taxon>Pterygota</taxon>
        <taxon>Neoptera</taxon>
        <taxon>Endopterygota</taxon>
        <taxon>Diptera</taxon>
        <taxon>Nematocera</taxon>
        <taxon>Culicoidea</taxon>
        <taxon>Culicidae</taxon>
        <taxon>Anophelinae</taxon>
        <taxon>Anopheles</taxon>
    </lineage>
</organism>